<evidence type="ECO:0000313" key="1">
    <source>
        <dbReference type="EMBL" id="KAA1174257.1"/>
    </source>
</evidence>
<reference evidence="1 2" key="1">
    <citation type="submission" date="2019-08" db="EMBL/GenBank/DDBJ databases">
        <title>Marinobacter ZYF650 sp. nov., a marine bacterium isolated from seawater of the Mariana trench.</title>
        <authorList>
            <person name="Ahmad W."/>
        </authorList>
    </citation>
    <scope>NUCLEOTIDE SEQUENCE [LARGE SCALE GENOMIC DNA]</scope>
    <source>
        <strain evidence="1 2">ZYF650</strain>
    </source>
</reference>
<name>A0A5B0VHT6_9GAMM</name>
<gene>
    <name evidence="1" type="ORF">FWJ25_08430</name>
</gene>
<keyword evidence="2" id="KW-1185">Reference proteome</keyword>
<dbReference type="AlphaFoldDB" id="A0A5B0VHT6"/>
<accession>A0A5B0VHT6</accession>
<protein>
    <recommendedName>
        <fullName evidence="3">Calcineurin-like phosphoesterase domain-containing protein</fullName>
    </recommendedName>
</protein>
<dbReference type="SUPFAM" id="SSF56300">
    <property type="entry name" value="Metallo-dependent phosphatases"/>
    <property type="match status" value="1"/>
</dbReference>
<dbReference type="Gene3D" id="3.60.21.10">
    <property type="match status" value="1"/>
</dbReference>
<evidence type="ECO:0008006" key="3">
    <source>
        <dbReference type="Google" id="ProtNLM"/>
    </source>
</evidence>
<proteinExistence type="predicted"/>
<dbReference type="Proteomes" id="UP000323161">
    <property type="component" value="Unassembled WGS sequence"/>
</dbReference>
<dbReference type="RefSeq" id="WP_149599822.1">
    <property type="nucleotide sequence ID" value="NZ_VTUU01000003.1"/>
</dbReference>
<dbReference type="InterPro" id="IPR029052">
    <property type="entry name" value="Metallo-depent_PP-like"/>
</dbReference>
<evidence type="ECO:0000313" key="2">
    <source>
        <dbReference type="Proteomes" id="UP000323161"/>
    </source>
</evidence>
<sequence length="314" mass="34597">MTEGRSCPLAYRYDPATLCREPEPVTEDVIYVVGGLYGNPFALDEIERMAAQEERLGRRVRLVFNGDFNWFNASDELFRDINQRVLNHTASLGNVEYELANPSDGAGCGCAYPSFVDQGVVERSNRIMVRLQGIADKHPDLQAQLAKLPRYRCLMFGGLKILVLHGDPESLAGWGLSHESFSAGKDSEVKCWLEVAGADAIICTHTCLPLIWSSRVAGCDRMVANNGSAGMGNLRDDPRGLLVRIALEPAPETALVSRNIADMAVSLVPVPFDHDAWLDRFDHLWPAGTEAAESYRNRILSGTELSAENMLFPS</sequence>
<organism evidence="1 2">
    <name type="scientific">Marinobacter salinexigens</name>
    <dbReference type="NCBI Taxonomy" id="2919747"/>
    <lineage>
        <taxon>Bacteria</taxon>
        <taxon>Pseudomonadati</taxon>
        <taxon>Pseudomonadota</taxon>
        <taxon>Gammaproteobacteria</taxon>
        <taxon>Pseudomonadales</taxon>
        <taxon>Marinobacteraceae</taxon>
        <taxon>Marinobacter</taxon>
    </lineage>
</organism>
<comment type="caution">
    <text evidence="1">The sequence shown here is derived from an EMBL/GenBank/DDBJ whole genome shotgun (WGS) entry which is preliminary data.</text>
</comment>
<dbReference type="EMBL" id="VTUU01000003">
    <property type="protein sequence ID" value="KAA1174257.1"/>
    <property type="molecule type" value="Genomic_DNA"/>
</dbReference>